<feature type="domain" description="CFA20" evidence="1">
    <location>
        <begin position="1"/>
        <end position="91"/>
    </location>
</feature>
<proteinExistence type="predicted"/>
<dbReference type="InterPro" id="IPR040441">
    <property type="entry name" value="CFA20/CFAP20DC"/>
</dbReference>
<dbReference type="InterPro" id="IPR007714">
    <property type="entry name" value="CFA20_dom"/>
</dbReference>
<protein>
    <submittedName>
        <fullName evidence="2">Cilia- and flagella-associated protein 20</fullName>
    </submittedName>
</protein>
<accession>A0A8X6PD28</accession>
<name>A0A8X6PD28_NEPPI</name>
<keyword evidence="3" id="KW-1185">Reference proteome</keyword>
<evidence type="ECO:0000259" key="1">
    <source>
        <dbReference type="Pfam" id="PF05018"/>
    </source>
</evidence>
<keyword evidence="2" id="KW-0966">Cell projection</keyword>
<keyword evidence="2" id="KW-0282">Flagellum</keyword>
<reference evidence="2" key="1">
    <citation type="submission" date="2020-08" db="EMBL/GenBank/DDBJ databases">
        <title>Multicomponent nature underlies the extraordinary mechanical properties of spider dragline silk.</title>
        <authorList>
            <person name="Kono N."/>
            <person name="Nakamura H."/>
            <person name="Mori M."/>
            <person name="Yoshida Y."/>
            <person name="Ohtoshi R."/>
            <person name="Malay A.D."/>
            <person name="Moran D.A.P."/>
            <person name="Tomita M."/>
            <person name="Numata K."/>
            <person name="Arakawa K."/>
        </authorList>
    </citation>
    <scope>NUCLEOTIDE SEQUENCE</scope>
</reference>
<sequence>VLDELETRRSFYYNDYQFTTEIEEFTCTRRLILNDGWNIIKLDLADITRTAFGLKYVETLRVKIHANLRVRGIYFCERLYSDDELPNDFKLPIPV</sequence>
<gene>
    <name evidence="2" type="primary">CFAP20</name>
    <name evidence="2" type="ORF">NPIL_429711</name>
</gene>
<dbReference type="EMBL" id="BMAW01067848">
    <property type="protein sequence ID" value="GFT61605.1"/>
    <property type="molecule type" value="Genomic_DNA"/>
</dbReference>
<dbReference type="Proteomes" id="UP000887013">
    <property type="component" value="Unassembled WGS sequence"/>
</dbReference>
<dbReference type="Pfam" id="PF05018">
    <property type="entry name" value="CFA20_dom"/>
    <property type="match status" value="1"/>
</dbReference>
<keyword evidence="2" id="KW-0969">Cilium</keyword>
<organism evidence="2 3">
    <name type="scientific">Nephila pilipes</name>
    <name type="common">Giant wood spider</name>
    <name type="synonym">Nephila maculata</name>
    <dbReference type="NCBI Taxonomy" id="299642"/>
    <lineage>
        <taxon>Eukaryota</taxon>
        <taxon>Metazoa</taxon>
        <taxon>Ecdysozoa</taxon>
        <taxon>Arthropoda</taxon>
        <taxon>Chelicerata</taxon>
        <taxon>Arachnida</taxon>
        <taxon>Araneae</taxon>
        <taxon>Araneomorphae</taxon>
        <taxon>Entelegynae</taxon>
        <taxon>Araneoidea</taxon>
        <taxon>Nephilidae</taxon>
        <taxon>Nephila</taxon>
    </lineage>
</organism>
<dbReference type="PANTHER" id="PTHR12458">
    <property type="entry name" value="ORF PROTEIN"/>
    <property type="match status" value="1"/>
</dbReference>
<dbReference type="OrthoDB" id="7486196at2759"/>
<evidence type="ECO:0000313" key="3">
    <source>
        <dbReference type="Proteomes" id="UP000887013"/>
    </source>
</evidence>
<feature type="non-terminal residue" evidence="2">
    <location>
        <position position="1"/>
    </location>
</feature>
<dbReference type="AlphaFoldDB" id="A0A8X6PD28"/>
<comment type="caution">
    <text evidence="2">The sequence shown here is derived from an EMBL/GenBank/DDBJ whole genome shotgun (WGS) entry which is preliminary data.</text>
</comment>
<evidence type="ECO:0000313" key="2">
    <source>
        <dbReference type="EMBL" id="GFT61605.1"/>
    </source>
</evidence>